<dbReference type="OrthoDB" id="5876240at2759"/>
<evidence type="ECO:0008006" key="4">
    <source>
        <dbReference type="Google" id="ProtNLM"/>
    </source>
</evidence>
<keyword evidence="3" id="KW-1185">Reference proteome</keyword>
<comment type="caution">
    <text evidence="2">The sequence shown here is derived from an EMBL/GenBank/DDBJ whole genome shotgun (WGS) entry which is preliminary data.</text>
</comment>
<name>A0A151ZJZ2_TIELA</name>
<dbReference type="EMBL" id="LODT01000022">
    <property type="protein sequence ID" value="KYQ94134.1"/>
    <property type="molecule type" value="Genomic_DNA"/>
</dbReference>
<accession>A0A151ZJZ2</accession>
<evidence type="ECO:0000313" key="3">
    <source>
        <dbReference type="Proteomes" id="UP000076078"/>
    </source>
</evidence>
<gene>
    <name evidence="2" type="ORF">DLAC_04420</name>
</gene>
<evidence type="ECO:0000313" key="2">
    <source>
        <dbReference type="EMBL" id="KYQ94134.1"/>
    </source>
</evidence>
<sequence>MGAGGLKKYIAGKADCIGNITWKLCDSHKYIYHLEVEYLVKKSLKTGEILNQEILKRFESNVPKGPYCFVIDAGILGSVPNSYYLWKKGRKFIISVASNRLGKSIDQKFKDSIANLKSGKADSAFLYGIHSSGNKLSKNHKKRVGYKIQDDHSDSIYCIFWRAKKIKIVNFFSNIPAPIFKSSSDPIIPRIAKVYNYSHNFVDVSKMIVNKIRNVHRARTYWRSIFNDVFNVLVYNSFVLYRSREKTTIKNITYKEYLDSIITTILNQETTTESNFNGDQEIDQQILLVHQLHKVNNRKVCVYEACHLTRPSKEKRTQTFCICKKCKSSTKLVYLHPTCSILYHNKKLPQLIKTINEEDESNNNDEDSNNENNLVDDEW</sequence>
<feature type="compositionally biased region" description="Acidic residues" evidence="1">
    <location>
        <begin position="357"/>
        <end position="379"/>
    </location>
</feature>
<reference evidence="2 3" key="1">
    <citation type="submission" date="2015-12" db="EMBL/GenBank/DDBJ databases">
        <title>Dictyostelia acquired genes for synthesis and detection of signals that induce cell-type specialization by lateral gene transfer from prokaryotes.</title>
        <authorList>
            <person name="Gloeckner G."/>
            <person name="Schaap P."/>
        </authorList>
    </citation>
    <scope>NUCLEOTIDE SEQUENCE [LARGE SCALE GENOMIC DNA]</scope>
    <source>
        <strain evidence="2 3">TK</strain>
    </source>
</reference>
<protein>
    <recommendedName>
        <fullName evidence="4">PiggyBac transposable element-derived protein domain-containing protein</fullName>
    </recommendedName>
</protein>
<feature type="region of interest" description="Disordered" evidence="1">
    <location>
        <begin position="356"/>
        <end position="379"/>
    </location>
</feature>
<proteinExistence type="predicted"/>
<dbReference type="AlphaFoldDB" id="A0A151ZJZ2"/>
<evidence type="ECO:0000256" key="1">
    <source>
        <dbReference type="SAM" id="MobiDB-lite"/>
    </source>
</evidence>
<dbReference type="InParanoid" id="A0A151ZJZ2"/>
<dbReference type="Proteomes" id="UP000076078">
    <property type="component" value="Unassembled WGS sequence"/>
</dbReference>
<organism evidence="2 3">
    <name type="scientific">Tieghemostelium lacteum</name>
    <name type="common">Slime mold</name>
    <name type="synonym">Dictyostelium lacteum</name>
    <dbReference type="NCBI Taxonomy" id="361077"/>
    <lineage>
        <taxon>Eukaryota</taxon>
        <taxon>Amoebozoa</taxon>
        <taxon>Evosea</taxon>
        <taxon>Eumycetozoa</taxon>
        <taxon>Dictyostelia</taxon>
        <taxon>Dictyosteliales</taxon>
        <taxon>Raperosteliaceae</taxon>
        <taxon>Tieghemostelium</taxon>
    </lineage>
</organism>